<protein>
    <recommendedName>
        <fullName evidence="4">Tc1-like transposase DDE domain-containing protein</fullName>
    </recommendedName>
</protein>
<reference evidence="3" key="2">
    <citation type="submission" date="2020-04" db="EMBL/GenBank/DDBJ databases">
        <authorList>
            <consortium name="NCBI Genome Project"/>
        </authorList>
    </citation>
    <scope>NUCLEOTIDE SEQUENCE</scope>
    <source>
        <strain evidence="3">CBS 781.70</strain>
    </source>
</reference>
<dbReference type="GO" id="GO:0003676">
    <property type="term" value="F:nucleic acid binding"/>
    <property type="evidence" value="ECO:0007669"/>
    <property type="project" value="InterPro"/>
</dbReference>
<name>A0A6G1FVQ7_9PEZI</name>
<organism evidence="1">
    <name type="scientific">Eremomyces bilateralis CBS 781.70</name>
    <dbReference type="NCBI Taxonomy" id="1392243"/>
    <lineage>
        <taxon>Eukaryota</taxon>
        <taxon>Fungi</taxon>
        <taxon>Dikarya</taxon>
        <taxon>Ascomycota</taxon>
        <taxon>Pezizomycotina</taxon>
        <taxon>Dothideomycetes</taxon>
        <taxon>Dothideomycetes incertae sedis</taxon>
        <taxon>Eremomycetales</taxon>
        <taxon>Eremomycetaceae</taxon>
        <taxon>Eremomyces</taxon>
    </lineage>
</organism>
<evidence type="ECO:0000313" key="3">
    <source>
        <dbReference type="RefSeq" id="XP_033531429.1"/>
    </source>
</evidence>
<dbReference type="GeneID" id="54420638"/>
<dbReference type="OrthoDB" id="3691195at2759"/>
<dbReference type="EMBL" id="ML975170">
    <property type="protein sequence ID" value="KAF1809798.1"/>
    <property type="molecule type" value="Genomic_DNA"/>
</dbReference>
<accession>A0A6G1FVQ7</accession>
<evidence type="ECO:0000313" key="2">
    <source>
        <dbReference type="Proteomes" id="UP000504638"/>
    </source>
</evidence>
<reference evidence="3" key="3">
    <citation type="submission" date="2025-04" db="UniProtKB">
        <authorList>
            <consortium name="RefSeq"/>
        </authorList>
    </citation>
    <scope>IDENTIFICATION</scope>
    <source>
        <strain evidence="3">CBS 781.70</strain>
    </source>
</reference>
<evidence type="ECO:0000313" key="1">
    <source>
        <dbReference type="EMBL" id="KAF1809798.1"/>
    </source>
</evidence>
<dbReference type="InterPro" id="IPR036397">
    <property type="entry name" value="RNaseH_sf"/>
</dbReference>
<evidence type="ECO:0008006" key="4">
    <source>
        <dbReference type="Google" id="ProtNLM"/>
    </source>
</evidence>
<dbReference type="Gene3D" id="3.30.420.10">
    <property type="entry name" value="Ribonuclease H-like superfamily/Ribonuclease H"/>
    <property type="match status" value="1"/>
</dbReference>
<proteinExistence type="predicted"/>
<gene>
    <name evidence="1 3" type="ORF">P152DRAFT_461184</name>
</gene>
<reference evidence="1 3" key="1">
    <citation type="submission" date="2020-01" db="EMBL/GenBank/DDBJ databases">
        <authorList>
            <consortium name="DOE Joint Genome Institute"/>
            <person name="Haridas S."/>
            <person name="Albert R."/>
            <person name="Binder M."/>
            <person name="Bloem J."/>
            <person name="Labutti K."/>
            <person name="Salamov A."/>
            <person name="Andreopoulos B."/>
            <person name="Baker S.E."/>
            <person name="Barry K."/>
            <person name="Bills G."/>
            <person name="Bluhm B.H."/>
            <person name="Cannon C."/>
            <person name="Castanera R."/>
            <person name="Culley D.E."/>
            <person name="Daum C."/>
            <person name="Ezra D."/>
            <person name="Gonzalez J.B."/>
            <person name="Henrissat B."/>
            <person name="Kuo A."/>
            <person name="Liang C."/>
            <person name="Lipzen A."/>
            <person name="Lutzoni F."/>
            <person name="Magnuson J."/>
            <person name="Mondo S."/>
            <person name="Nolan M."/>
            <person name="Ohm R."/>
            <person name="Pangilinan J."/>
            <person name="Park H.-J."/>
            <person name="Ramirez L."/>
            <person name="Alfaro M."/>
            <person name="Sun H."/>
            <person name="Tritt A."/>
            <person name="Yoshinaga Y."/>
            <person name="Zwiers L.-H."/>
            <person name="Turgeon B.G."/>
            <person name="Goodwin S.B."/>
            <person name="Spatafora J.W."/>
            <person name="Crous P.W."/>
            <person name="Grigoriev I.V."/>
        </authorList>
    </citation>
    <scope>NUCLEOTIDE SEQUENCE</scope>
    <source>
        <strain evidence="1 3">CBS 781.70</strain>
    </source>
</reference>
<dbReference type="AlphaFoldDB" id="A0A6G1FVQ7"/>
<dbReference type="RefSeq" id="XP_033531429.1">
    <property type="nucleotide sequence ID" value="XM_033680068.1"/>
</dbReference>
<dbReference type="Proteomes" id="UP000504638">
    <property type="component" value="Unplaced"/>
</dbReference>
<keyword evidence="2" id="KW-1185">Reference proteome</keyword>
<sequence length="223" mass="25634">MGCEERNITWDALAYESDTDCAPRTIQRSMASMDYHKSIACRKAWVSRKLASKRVAYAKMMLERYPTADHWKHVRFSDEVHIGLGPRGKNLIIRKRGQRYCLNCIQRVSDPDEADKRKIHAWAAVGYDFQGPLVFYDVPTNNTGKMSQDVYLNKILKPVVGPWVANNEYFVLEEDQDSGHAPPRTTKTKPYPELKWKEEIGLHSYFNCAGSPDLAIIEDCFQS</sequence>